<organism evidence="2 3">
    <name type="scientific">Streptomyces ehimensis</name>
    <dbReference type="NCBI Taxonomy" id="68195"/>
    <lineage>
        <taxon>Bacteria</taxon>
        <taxon>Bacillati</taxon>
        <taxon>Actinomycetota</taxon>
        <taxon>Actinomycetes</taxon>
        <taxon>Kitasatosporales</taxon>
        <taxon>Streptomycetaceae</taxon>
        <taxon>Streptomyces</taxon>
    </lineage>
</organism>
<accession>A0ABV9BV29</accession>
<proteinExistence type="predicted"/>
<evidence type="ECO:0000313" key="3">
    <source>
        <dbReference type="Proteomes" id="UP001595990"/>
    </source>
</evidence>
<feature type="domain" description="Immunity protein 35" evidence="1">
    <location>
        <begin position="7"/>
        <end position="84"/>
    </location>
</feature>
<name>A0ABV9BV29_9ACTN</name>
<dbReference type="RefSeq" id="WP_417924230.1">
    <property type="nucleotide sequence ID" value="NZ_JBHSFS010000025.1"/>
</dbReference>
<dbReference type="InterPro" id="IPR029082">
    <property type="entry name" value="Imm35"/>
</dbReference>
<dbReference type="Pfam" id="PF15567">
    <property type="entry name" value="Imm35"/>
    <property type="match status" value="1"/>
</dbReference>
<comment type="caution">
    <text evidence="2">The sequence shown here is derived from an EMBL/GenBank/DDBJ whole genome shotgun (WGS) entry which is preliminary data.</text>
</comment>
<sequence>MIDREYARRTAQEDLDRWYSGWLVVSEVEEHELVWIVSYQTEEYLRNRDPGQLLGGNGPYLVDRIDGGLHRIGPVSYLAGEWEADYRQRIRKEPTRTAVDGLHDELRRATADQGRIIAMHPLRRRVPSLTHAEVIEYVTTLQAGPVPERLVAAATKTLVPPLDPVLFVETIRPRRASES</sequence>
<evidence type="ECO:0000259" key="1">
    <source>
        <dbReference type="Pfam" id="PF15567"/>
    </source>
</evidence>
<gene>
    <name evidence="2" type="ORF">ACFPEN_33120</name>
</gene>
<keyword evidence="3" id="KW-1185">Reference proteome</keyword>
<reference evidence="3" key="1">
    <citation type="journal article" date="2019" name="Int. J. Syst. Evol. Microbiol.">
        <title>The Global Catalogue of Microorganisms (GCM) 10K type strain sequencing project: providing services to taxonomists for standard genome sequencing and annotation.</title>
        <authorList>
            <consortium name="The Broad Institute Genomics Platform"/>
            <consortium name="The Broad Institute Genome Sequencing Center for Infectious Disease"/>
            <person name="Wu L."/>
            <person name="Ma J."/>
        </authorList>
    </citation>
    <scope>NUCLEOTIDE SEQUENCE [LARGE SCALE GENOMIC DNA]</scope>
    <source>
        <strain evidence="3">CECT 8064</strain>
    </source>
</reference>
<evidence type="ECO:0000313" key="2">
    <source>
        <dbReference type="EMBL" id="MFC4517738.1"/>
    </source>
</evidence>
<protein>
    <submittedName>
        <fullName evidence="2">YrhB domain-containing protein</fullName>
    </submittedName>
</protein>
<dbReference type="EMBL" id="JBHSFS010000025">
    <property type="protein sequence ID" value="MFC4517738.1"/>
    <property type="molecule type" value="Genomic_DNA"/>
</dbReference>
<dbReference type="Proteomes" id="UP001595990">
    <property type="component" value="Unassembled WGS sequence"/>
</dbReference>